<dbReference type="Proteomes" id="UP000546126">
    <property type="component" value="Unassembled WGS sequence"/>
</dbReference>
<dbReference type="InterPro" id="IPR001647">
    <property type="entry name" value="HTH_TetR"/>
</dbReference>
<dbReference type="PANTHER" id="PTHR30055:SF146">
    <property type="entry name" value="HTH-TYPE TRANSCRIPTIONAL DUAL REGULATOR CECR"/>
    <property type="match status" value="1"/>
</dbReference>
<dbReference type="GO" id="GO:0003700">
    <property type="term" value="F:DNA-binding transcription factor activity"/>
    <property type="evidence" value="ECO:0007669"/>
    <property type="project" value="TreeGrafter"/>
</dbReference>
<keyword evidence="5" id="KW-1185">Reference proteome</keyword>
<protein>
    <submittedName>
        <fullName evidence="4">TetR/AcrR family transcriptional regulator</fullName>
    </submittedName>
</protein>
<name>A0A7Y6ISR5_9ACTN</name>
<accession>A0A7Y6ISR5</accession>
<reference evidence="4 5" key="1">
    <citation type="submission" date="2020-06" db="EMBL/GenBank/DDBJ databases">
        <authorList>
            <person name="Chanama M."/>
        </authorList>
    </citation>
    <scope>NUCLEOTIDE SEQUENCE [LARGE SCALE GENOMIC DNA]</scope>
    <source>
        <strain evidence="4 5">TBRC6557</strain>
    </source>
</reference>
<proteinExistence type="predicted"/>
<dbReference type="InterPro" id="IPR041484">
    <property type="entry name" value="TetR_C_25"/>
</dbReference>
<gene>
    <name evidence="4" type="ORF">HT134_20285</name>
</gene>
<dbReference type="AlphaFoldDB" id="A0A7Y6ISR5"/>
<dbReference type="Pfam" id="PF00440">
    <property type="entry name" value="TetR_N"/>
    <property type="match status" value="1"/>
</dbReference>
<evidence type="ECO:0000313" key="4">
    <source>
        <dbReference type="EMBL" id="NUW42459.1"/>
    </source>
</evidence>
<feature type="DNA-binding region" description="H-T-H motif" evidence="2">
    <location>
        <begin position="32"/>
        <end position="51"/>
    </location>
</feature>
<evidence type="ECO:0000259" key="3">
    <source>
        <dbReference type="PROSITE" id="PS50977"/>
    </source>
</evidence>
<organism evidence="4 5">
    <name type="scientific">Nonomuraea rhodomycinica</name>
    <dbReference type="NCBI Taxonomy" id="1712872"/>
    <lineage>
        <taxon>Bacteria</taxon>
        <taxon>Bacillati</taxon>
        <taxon>Actinomycetota</taxon>
        <taxon>Actinomycetes</taxon>
        <taxon>Streptosporangiales</taxon>
        <taxon>Streptosporangiaceae</taxon>
        <taxon>Nonomuraea</taxon>
    </lineage>
</organism>
<evidence type="ECO:0000256" key="1">
    <source>
        <dbReference type="ARBA" id="ARBA00023125"/>
    </source>
</evidence>
<dbReference type="Pfam" id="PF17933">
    <property type="entry name" value="TetR_C_25"/>
    <property type="match status" value="1"/>
</dbReference>
<dbReference type="SUPFAM" id="SSF46689">
    <property type="entry name" value="Homeodomain-like"/>
    <property type="match status" value="1"/>
</dbReference>
<feature type="domain" description="HTH tetR-type" evidence="3">
    <location>
        <begin position="9"/>
        <end position="69"/>
    </location>
</feature>
<dbReference type="RefSeq" id="WP_175601984.1">
    <property type="nucleotide sequence ID" value="NZ_JABWGO010000004.1"/>
</dbReference>
<dbReference type="PANTHER" id="PTHR30055">
    <property type="entry name" value="HTH-TYPE TRANSCRIPTIONAL REGULATOR RUTR"/>
    <property type="match status" value="1"/>
</dbReference>
<dbReference type="InterPro" id="IPR050109">
    <property type="entry name" value="HTH-type_TetR-like_transc_reg"/>
</dbReference>
<evidence type="ECO:0000256" key="2">
    <source>
        <dbReference type="PROSITE-ProRule" id="PRU00335"/>
    </source>
</evidence>
<dbReference type="InterPro" id="IPR009057">
    <property type="entry name" value="Homeodomain-like_sf"/>
</dbReference>
<dbReference type="Gene3D" id="1.10.357.10">
    <property type="entry name" value="Tetracycline Repressor, domain 2"/>
    <property type="match status" value="1"/>
</dbReference>
<sequence length="224" mass="24479">MCSALSSDLTAQAKIRNAAIAHFAHDGFQKTNLRAIAATAGVSAALIIRHFGSKDNLRSVCDDHVLQILVRRARTSAGPVGVQDLSREYLADPEEYGLHVRYMVRAIEEDSSAATTFVNTLVEETEGLFRTGIADGSMRPSSDVRALAVLNVLISLATLTMAPALTRALGYEQMGLDVLQRVGLPMLELYTHGMYVDDTMLKAARTAWEAQQGDHFQRKDIHHG</sequence>
<evidence type="ECO:0000313" key="5">
    <source>
        <dbReference type="Proteomes" id="UP000546126"/>
    </source>
</evidence>
<keyword evidence="1 2" id="KW-0238">DNA-binding</keyword>
<comment type="caution">
    <text evidence="4">The sequence shown here is derived from an EMBL/GenBank/DDBJ whole genome shotgun (WGS) entry which is preliminary data.</text>
</comment>
<dbReference type="GO" id="GO:0000976">
    <property type="term" value="F:transcription cis-regulatory region binding"/>
    <property type="evidence" value="ECO:0007669"/>
    <property type="project" value="TreeGrafter"/>
</dbReference>
<dbReference type="PROSITE" id="PS50977">
    <property type="entry name" value="HTH_TETR_2"/>
    <property type="match status" value="1"/>
</dbReference>
<dbReference type="EMBL" id="JABWGO010000004">
    <property type="protein sequence ID" value="NUW42459.1"/>
    <property type="molecule type" value="Genomic_DNA"/>
</dbReference>